<keyword evidence="1" id="KW-0614">Plasmid</keyword>
<dbReference type="Proteomes" id="UP000000343">
    <property type="component" value="Plasmid pACIX904"/>
</dbReference>
<evidence type="ECO:0000313" key="1">
    <source>
        <dbReference type="EMBL" id="ADW71489.1"/>
    </source>
</evidence>
<dbReference type="Pfam" id="PF13692">
    <property type="entry name" value="Glyco_trans_1_4"/>
    <property type="match status" value="1"/>
</dbReference>
<gene>
    <name evidence="1" type="ordered locus">AciX9_4558</name>
</gene>
<geneLocation type="plasmid" evidence="1 2">
    <name>pACIX904</name>
</geneLocation>
<proteinExistence type="predicted"/>
<reference evidence="2" key="1">
    <citation type="submission" date="2011-01" db="EMBL/GenBank/DDBJ databases">
        <title>Complete sequence of plasmid4 of Acidobacterium sp. MP5ACTX9.</title>
        <authorList>
            <consortium name="US DOE Joint Genome Institute"/>
            <person name="Lucas S."/>
            <person name="Copeland A."/>
            <person name="Lapidus A."/>
            <person name="Cheng J.-F."/>
            <person name="Goodwin L."/>
            <person name="Pitluck S."/>
            <person name="Teshima H."/>
            <person name="Detter J.C."/>
            <person name="Han C."/>
            <person name="Tapia R."/>
            <person name="Land M."/>
            <person name="Hauser L."/>
            <person name="Kyrpides N."/>
            <person name="Ivanova N."/>
            <person name="Ovchinnikova G."/>
            <person name="Pagani I."/>
            <person name="Rawat S.R."/>
            <person name="Mannisto M."/>
            <person name="Haggblom M.M."/>
            <person name="Woyke T."/>
        </authorList>
    </citation>
    <scope>NUCLEOTIDE SEQUENCE [LARGE SCALE GENOMIC DNA]</scope>
    <source>
        <strain evidence="2">MP5ACTX9</strain>
        <plasmid evidence="2">Plasmid pACIX904</plasmid>
    </source>
</reference>
<protein>
    <submittedName>
        <fullName evidence="1">Glycosyl transferase group 1</fullName>
    </submittedName>
</protein>
<dbReference type="SUPFAM" id="SSF53756">
    <property type="entry name" value="UDP-Glycosyltransferase/glycogen phosphorylase"/>
    <property type="match status" value="1"/>
</dbReference>
<dbReference type="EMBL" id="CP002484">
    <property type="protein sequence ID" value="ADW71489.1"/>
    <property type="molecule type" value="Genomic_DNA"/>
</dbReference>
<dbReference type="AlphaFoldDB" id="E8X7Q5"/>
<sequence length="484" mass="53788">MLSIPDAAAKDLPLRLGLSQAHFLAAFPIGTPDSRGVRLIQLSEATIDESSLPTAARKPGKRMRPTQSVNGLNETFLKSAGPLDLVFYDVNDPEDKRFWAGTAFYIIGGLRKAGNHVHVIGRLAPRLRRLLIAAFYHSYRLTQKLHYHPDRHLALTKLFSAIGTRRLQKYPSADAIITVSAAFSAYLRTSKPIIVLLDATWGQIVETYPYFHSSMQPKHIVASGFKLDQIAFSKPNLHLVMTSQWAAGRAIVDYNIHPARVHILPFGANFREDPARENVERALRNRSGERCSLLFVGREFERKGGPLAVQIAGELRTFGIDVTLHIVGCSPQNLPSFVKVHGLLSKDSVEHLSLLDTLYSESDFFLMPSTAEAQGIVFNEAAAYALPVAASDVGGVSAVVSNGDWGLLLPPGAEAKEYAVWLAALFRDRPRYIRTALRARDDYEKRLSNTAYTRELTKIVQSIVQAHERPALLKDRSIDRSVRY</sequence>
<dbReference type="InterPro" id="IPR050194">
    <property type="entry name" value="Glycosyltransferase_grp1"/>
</dbReference>
<organism evidence="2">
    <name type="scientific">Granulicella tundricola (strain ATCC BAA-1859 / DSM 23138 / MP5ACTX9)</name>
    <dbReference type="NCBI Taxonomy" id="1198114"/>
    <lineage>
        <taxon>Bacteria</taxon>
        <taxon>Pseudomonadati</taxon>
        <taxon>Acidobacteriota</taxon>
        <taxon>Terriglobia</taxon>
        <taxon>Terriglobales</taxon>
        <taxon>Acidobacteriaceae</taxon>
        <taxon>Granulicella</taxon>
    </lineage>
</organism>
<dbReference type="CDD" id="cd03801">
    <property type="entry name" value="GT4_PimA-like"/>
    <property type="match status" value="1"/>
</dbReference>
<dbReference type="eggNOG" id="COG0438">
    <property type="taxonomic scope" value="Bacteria"/>
</dbReference>
<dbReference type="HOGENOM" id="CLU_044324_0_0_0"/>
<keyword evidence="1" id="KW-0808">Transferase</keyword>
<dbReference type="KEGG" id="acm:AciX9_4558"/>
<name>E8X7Q5_GRATM</name>
<keyword evidence="2" id="KW-1185">Reference proteome</keyword>
<dbReference type="PANTHER" id="PTHR45947">
    <property type="entry name" value="SULFOQUINOVOSYL TRANSFERASE SQD2"/>
    <property type="match status" value="1"/>
</dbReference>
<evidence type="ECO:0000313" key="2">
    <source>
        <dbReference type="Proteomes" id="UP000000343"/>
    </source>
</evidence>
<dbReference type="GO" id="GO:0016757">
    <property type="term" value="F:glycosyltransferase activity"/>
    <property type="evidence" value="ECO:0007669"/>
    <property type="project" value="TreeGrafter"/>
</dbReference>
<dbReference type="Gene3D" id="3.40.50.2000">
    <property type="entry name" value="Glycogen Phosphorylase B"/>
    <property type="match status" value="2"/>
</dbReference>
<dbReference type="PANTHER" id="PTHR45947:SF3">
    <property type="entry name" value="SULFOQUINOVOSYL TRANSFERASE SQD2"/>
    <property type="match status" value="1"/>
</dbReference>
<accession>E8X7Q5</accession>
<dbReference type="PaxDb" id="1198114-AciX9_4558"/>